<evidence type="ECO:0000256" key="2">
    <source>
        <dbReference type="SAM" id="MobiDB-lite"/>
    </source>
</evidence>
<evidence type="ECO:0000259" key="3">
    <source>
        <dbReference type="Pfam" id="PF00535"/>
    </source>
</evidence>
<dbReference type="InterPro" id="IPR029044">
    <property type="entry name" value="Nucleotide-diphossugar_trans"/>
</dbReference>
<comment type="similarity">
    <text evidence="1">Belongs to the glycosyltransferase 2 family.</text>
</comment>
<dbReference type="SUPFAM" id="SSF53448">
    <property type="entry name" value="Nucleotide-diphospho-sugar transferases"/>
    <property type="match status" value="1"/>
</dbReference>
<dbReference type="CDD" id="cd04179">
    <property type="entry name" value="DPM_DPG-synthase_like"/>
    <property type="match status" value="1"/>
</dbReference>
<feature type="domain" description="Glycosyltransferase 2-like" evidence="3">
    <location>
        <begin position="92"/>
        <end position="194"/>
    </location>
</feature>
<dbReference type="Pfam" id="PF00535">
    <property type="entry name" value="Glycos_transf_2"/>
    <property type="match status" value="1"/>
</dbReference>
<sequence length="289" mass="31651">MKVYLASPEATTLIAHPLRRATDPRPEPAPATAPRRPAVSLVIPVLDGTCDITWLLGQVPDCVEEVILVGDVRGHSPDGPVSRGGPCLRTVEQRTEGAGNVFHAGLLAACGEHVVLIDSNGSMSPGEIPRYLHYLENGYDFVKGSRFIAGGGSVGYPLLRRVGQRVLLRVARRLYGQQLTDVWYGFCAFRREFLRLLDLRGDGVELGAEIVAHALHYGLRIAEVPSLELPRRDGASNLRTVHDGARILRTLLDERPRTALVRLVPAPRFRRVSARHTARSTPESKATNS</sequence>
<dbReference type="AlphaFoldDB" id="A0A2R4SWQ3"/>
<feature type="region of interest" description="Disordered" evidence="2">
    <location>
        <begin position="16"/>
        <end position="35"/>
    </location>
</feature>
<dbReference type="OrthoDB" id="3177103at2"/>
<proteinExistence type="inferred from homology"/>
<dbReference type="PANTHER" id="PTHR48090:SF7">
    <property type="entry name" value="RFBJ PROTEIN"/>
    <property type="match status" value="1"/>
</dbReference>
<accession>A0A2R4SWQ3</accession>
<dbReference type="PANTHER" id="PTHR48090">
    <property type="entry name" value="UNDECAPRENYL-PHOSPHATE 4-DEOXY-4-FORMAMIDO-L-ARABINOSE TRANSFERASE-RELATED"/>
    <property type="match status" value="1"/>
</dbReference>
<dbReference type="InterPro" id="IPR001173">
    <property type="entry name" value="Glyco_trans_2-like"/>
</dbReference>
<dbReference type="KEGG" id="slk:SLUN_02765"/>
<dbReference type="EMBL" id="CP026304">
    <property type="protein sequence ID" value="AVZ71306.1"/>
    <property type="molecule type" value="Genomic_DNA"/>
</dbReference>
<evidence type="ECO:0000256" key="1">
    <source>
        <dbReference type="ARBA" id="ARBA00006739"/>
    </source>
</evidence>
<dbReference type="InterPro" id="IPR050256">
    <property type="entry name" value="Glycosyltransferase_2"/>
</dbReference>
<dbReference type="GO" id="GO:0016740">
    <property type="term" value="F:transferase activity"/>
    <property type="evidence" value="ECO:0007669"/>
    <property type="project" value="UniProtKB-KW"/>
</dbReference>
<dbReference type="Gene3D" id="3.90.550.10">
    <property type="entry name" value="Spore Coat Polysaccharide Biosynthesis Protein SpsA, Chain A"/>
    <property type="match status" value="1"/>
</dbReference>
<keyword evidence="4" id="KW-0808">Transferase</keyword>
<organism evidence="4 5">
    <name type="scientific">Streptomyces lunaelactis</name>
    <dbReference type="NCBI Taxonomy" id="1535768"/>
    <lineage>
        <taxon>Bacteria</taxon>
        <taxon>Bacillati</taxon>
        <taxon>Actinomycetota</taxon>
        <taxon>Actinomycetes</taxon>
        <taxon>Kitasatosporales</taxon>
        <taxon>Streptomycetaceae</taxon>
        <taxon>Streptomyces</taxon>
    </lineage>
</organism>
<protein>
    <submittedName>
        <fullName evidence="4">Glycosyltransferase family 2 protein</fullName>
    </submittedName>
</protein>
<dbReference type="Proteomes" id="UP000244201">
    <property type="component" value="Chromosome"/>
</dbReference>
<evidence type="ECO:0000313" key="5">
    <source>
        <dbReference type="Proteomes" id="UP000244201"/>
    </source>
</evidence>
<name>A0A2R4SWQ3_9ACTN</name>
<reference evidence="4 5" key="1">
    <citation type="submission" date="2018-01" db="EMBL/GenBank/DDBJ databases">
        <title>Complete genome sequence of Streptomyces lunaelactis MM109T, a Ferroverdin A producer isolated from cave moonmilk deposits.</title>
        <authorList>
            <person name="Naome A."/>
            <person name="Martinet L."/>
            <person name="Maciejewska M."/>
            <person name="Anderssen S."/>
            <person name="Adam D."/>
            <person name="Tenconi E."/>
            <person name="Deflandre B."/>
            <person name="Arguelles-Arias A."/>
            <person name="Calusinska M."/>
            <person name="Copieters W."/>
            <person name="Karim L."/>
            <person name="Hanikenne M."/>
            <person name="Baurain D."/>
            <person name="van Wezel G."/>
            <person name="Smargiasso N."/>
            <person name="de Pauw E."/>
            <person name="Delfosse P."/>
            <person name="Rigali S."/>
        </authorList>
    </citation>
    <scope>NUCLEOTIDE SEQUENCE [LARGE SCALE GENOMIC DNA]</scope>
    <source>
        <strain evidence="4 5">MM109</strain>
    </source>
</reference>
<evidence type="ECO:0000313" key="4">
    <source>
        <dbReference type="EMBL" id="AVZ71306.1"/>
    </source>
</evidence>
<keyword evidence="5" id="KW-1185">Reference proteome</keyword>
<gene>
    <name evidence="4" type="ORF">SLUN_02765</name>
</gene>